<dbReference type="InterPro" id="IPR053135">
    <property type="entry name" value="AKR2_Oxidoreductase"/>
</dbReference>
<evidence type="ECO:0000256" key="1">
    <source>
        <dbReference type="ARBA" id="ARBA00022723"/>
    </source>
</evidence>
<dbReference type="InterPro" id="IPR017896">
    <property type="entry name" value="4Fe4S_Fe-S-bd"/>
</dbReference>
<dbReference type="HOGENOM" id="CLU_023205_3_2_9"/>
<dbReference type="EMBL" id="CP003108">
    <property type="protein sequence ID" value="AET67062.1"/>
    <property type="molecule type" value="Genomic_DNA"/>
</dbReference>
<keyword evidence="2" id="KW-0408">Iron</keyword>
<dbReference type="SUPFAM" id="SSF51430">
    <property type="entry name" value="NAD(P)-linked oxidoreductase"/>
    <property type="match status" value="1"/>
</dbReference>
<reference evidence="5 6" key="2">
    <citation type="journal article" date="2012" name="J. Bacteriol.">
        <title>Complete genome sequences of Desulfosporosinus orientis DSM765T, Desulfosporosinus youngiae DSM17734T, Desulfosporosinus meridiei DSM13257T, and Desulfosporosinus acidiphilus DSM22704T.</title>
        <authorList>
            <person name="Pester M."/>
            <person name="Brambilla E."/>
            <person name="Alazard D."/>
            <person name="Rattei T."/>
            <person name="Weinmaier T."/>
            <person name="Han J."/>
            <person name="Lucas S."/>
            <person name="Lapidus A."/>
            <person name="Cheng J.F."/>
            <person name="Goodwin L."/>
            <person name="Pitluck S."/>
            <person name="Peters L."/>
            <person name="Ovchinnikova G."/>
            <person name="Teshima H."/>
            <person name="Detter J.C."/>
            <person name="Han C.S."/>
            <person name="Tapia R."/>
            <person name="Land M.L."/>
            <person name="Hauser L."/>
            <person name="Kyrpides N.C."/>
            <person name="Ivanova N.N."/>
            <person name="Pagani I."/>
            <person name="Huntmann M."/>
            <person name="Wei C.L."/>
            <person name="Davenport K.W."/>
            <person name="Daligault H."/>
            <person name="Chain P.S."/>
            <person name="Chen A."/>
            <person name="Mavromatis K."/>
            <person name="Markowitz V."/>
            <person name="Szeto E."/>
            <person name="Mikhailova N."/>
            <person name="Pati A."/>
            <person name="Wagner M."/>
            <person name="Woyke T."/>
            <person name="Ollivier B."/>
            <person name="Klenk H.P."/>
            <person name="Spring S."/>
            <person name="Loy A."/>
        </authorList>
    </citation>
    <scope>NUCLEOTIDE SEQUENCE [LARGE SCALE GENOMIC DNA]</scope>
    <source>
        <strain evidence="6">ATCC 19365 / DSM 765 / NCIMB 8382 / VKM B-1628</strain>
    </source>
</reference>
<dbReference type="Gene3D" id="3.20.20.100">
    <property type="entry name" value="NADP-dependent oxidoreductase domain"/>
    <property type="match status" value="1"/>
</dbReference>
<evidence type="ECO:0000256" key="2">
    <source>
        <dbReference type="ARBA" id="ARBA00023004"/>
    </source>
</evidence>
<proteinExistence type="predicted"/>
<reference evidence="6" key="1">
    <citation type="submission" date="2011-11" db="EMBL/GenBank/DDBJ databases">
        <title>Complete sequence of Desulfosporosinus orientis DSM 765.</title>
        <authorList>
            <person name="Lucas S."/>
            <person name="Han J."/>
            <person name="Lapidus A."/>
            <person name="Cheng J.-F."/>
            <person name="Goodwin L."/>
            <person name="Pitluck S."/>
            <person name="Peters L."/>
            <person name="Ovchinnikova G."/>
            <person name="Teshima H."/>
            <person name="Detter J.C."/>
            <person name="Han C."/>
            <person name="Tapia R."/>
            <person name="Land M."/>
            <person name="Hauser L."/>
            <person name="Kyrpides N."/>
            <person name="Ivanova N."/>
            <person name="Pagani I."/>
            <person name="Pester M."/>
            <person name="Spring S."/>
            <person name="Ollivier B."/>
            <person name="Rattei T."/>
            <person name="Klenk H.-P."/>
            <person name="Wagner M."/>
            <person name="Loy A."/>
            <person name="Woyke T."/>
        </authorList>
    </citation>
    <scope>NUCLEOTIDE SEQUENCE [LARGE SCALE GENOMIC DNA]</scope>
    <source>
        <strain evidence="6">ATCC 19365 / DSM 765 / NCIMB 8382 / VKM B-1628</strain>
    </source>
</reference>
<evidence type="ECO:0000313" key="5">
    <source>
        <dbReference type="EMBL" id="AET67062.1"/>
    </source>
</evidence>
<keyword evidence="1" id="KW-0479">Metal-binding</keyword>
<dbReference type="KEGG" id="dor:Desor_1404"/>
<dbReference type="CDD" id="cd19096">
    <property type="entry name" value="AKR_Fe-S_oxidoreductase"/>
    <property type="match status" value="1"/>
</dbReference>
<dbReference type="InterPro" id="IPR017900">
    <property type="entry name" value="4Fe4S_Fe_S_CS"/>
</dbReference>
<keyword evidence="3" id="KW-0411">Iron-sulfur</keyword>
<dbReference type="SUPFAM" id="SSF46548">
    <property type="entry name" value="alpha-helical ferredoxin"/>
    <property type="match status" value="1"/>
</dbReference>
<dbReference type="eggNOG" id="COG1453">
    <property type="taxonomic scope" value="Bacteria"/>
</dbReference>
<dbReference type="Pfam" id="PF13187">
    <property type="entry name" value="Fer4_9"/>
    <property type="match status" value="1"/>
</dbReference>
<gene>
    <name evidence="5" type="ordered locus">Desor_1404</name>
</gene>
<evidence type="ECO:0000313" key="6">
    <source>
        <dbReference type="Proteomes" id="UP000006346"/>
    </source>
</evidence>
<protein>
    <submittedName>
        <fullName evidence="5">Putative oxidoreductase of aldo/keto reductase family</fullName>
    </submittedName>
</protein>
<dbReference type="PANTHER" id="PTHR43312">
    <property type="entry name" value="D-THREO-ALDOSE 1-DEHYDROGENASE"/>
    <property type="match status" value="1"/>
</dbReference>
<dbReference type="Pfam" id="PF00248">
    <property type="entry name" value="Aldo_ket_red"/>
    <property type="match status" value="1"/>
</dbReference>
<feature type="domain" description="4Fe-4S ferredoxin-type" evidence="4">
    <location>
        <begin position="342"/>
        <end position="370"/>
    </location>
</feature>
<dbReference type="GO" id="GO:0051536">
    <property type="term" value="F:iron-sulfur cluster binding"/>
    <property type="evidence" value="ECO:0007669"/>
    <property type="project" value="UniProtKB-KW"/>
</dbReference>
<dbReference type="InterPro" id="IPR023210">
    <property type="entry name" value="NADP_OxRdtase_dom"/>
</dbReference>
<dbReference type="OrthoDB" id="9773828at2"/>
<keyword evidence="6" id="KW-1185">Reference proteome</keyword>
<dbReference type="RefSeq" id="WP_014183881.1">
    <property type="nucleotide sequence ID" value="NC_016584.1"/>
</dbReference>
<dbReference type="PATRIC" id="fig|768706.3.peg.1390"/>
<dbReference type="GO" id="GO:0046872">
    <property type="term" value="F:metal ion binding"/>
    <property type="evidence" value="ECO:0007669"/>
    <property type="project" value="UniProtKB-KW"/>
</dbReference>
<organism evidence="5 6">
    <name type="scientific">Desulfosporosinus orientis (strain ATCC 19365 / DSM 765 / NCIMB 8382 / VKM B-1628 / Singapore I)</name>
    <name type="common">Desulfotomaculum orientis</name>
    <dbReference type="NCBI Taxonomy" id="768706"/>
    <lineage>
        <taxon>Bacteria</taxon>
        <taxon>Bacillati</taxon>
        <taxon>Bacillota</taxon>
        <taxon>Clostridia</taxon>
        <taxon>Eubacteriales</taxon>
        <taxon>Desulfitobacteriaceae</taxon>
        <taxon>Desulfosporosinus</taxon>
    </lineage>
</organism>
<dbReference type="Proteomes" id="UP000006346">
    <property type="component" value="Chromosome"/>
</dbReference>
<evidence type="ECO:0000259" key="4">
    <source>
        <dbReference type="PROSITE" id="PS51379"/>
    </source>
</evidence>
<sequence>MLYREMGKTGDKVSILGFGCMRFQEINGRIDGQQTERQLLQAIDSGVNYFDTAYVYHGGKSESFLGEVFSKGIRNSVKIATKLPTYLVQSRRGMDEVLETQLKRLKTDRIDYYLLHMLTDFASWEKMKRLGILDFLQKAKLDGKIIYTGFSFHGDRENFKLIVDDYDWDMCQIQYNYLDEYYQAGTEGLKYAASKGLGVVVMEPLRGGRLVGRIPMEVEKIWSRAEIQRTPAEWALRWVWDHPEVTMLLSGMNEEAHISENIRIAGEAYPNSLPKEELAVVNRVKEVYQNLLKVGCTGCRYCMPCPSGVDIPNCLGIYNDKHLFQTKRTKIHYFLMTSGLVGGVPTYASRCIGCGKCEKVCPQHIEIRRHLKDVARTMEYPAMKQLTGLIHWGIKGYDLVKKRKNSFD</sequence>
<dbReference type="PROSITE" id="PS00198">
    <property type="entry name" value="4FE4S_FER_1"/>
    <property type="match status" value="1"/>
</dbReference>
<evidence type="ECO:0000256" key="3">
    <source>
        <dbReference type="ARBA" id="ARBA00023014"/>
    </source>
</evidence>
<dbReference type="PANTHER" id="PTHR43312:SF2">
    <property type="entry name" value="OXIDOREDUCTASE"/>
    <property type="match status" value="1"/>
</dbReference>
<dbReference type="AlphaFoldDB" id="G7W8C2"/>
<dbReference type="STRING" id="768706.Desor_1404"/>
<name>G7W8C2_DESOD</name>
<accession>G7W8C2</accession>
<dbReference type="PROSITE" id="PS51379">
    <property type="entry name" value="4FE4S_FER_2"/>
    <property type="match status" value="1"/>
</dbReference>
<dbReference type="InterPro" id="IPR036812">
    <property type="entry name" value="NAD(P)_OxRdtase_dom_sf"/>
</dbReference>